<dbReference type="Proteomes" id="UP000054144">
    <property type="component" value="Unassembled WGS sequence"/>
</dbReference>
<feature type="compositionally biased region" description="Low complexity" evidence="1">
    <location>
        <begin position="11"/>
        <end position="21"/>
    </location>
</feature>
<evidence type="ECO:0000313" key="3">
    <source>
        <dbReference type="Proteomes" id="UP000054144"/>
    </source>
</evidence>
<organism evidence="2 3">
    <name type="scientific">Fistulina hepatica ATCC 64428</name>
    <dbReference type="NCBI Taxonomy" id="1128425"/>
    <lineage>
        <taxon>Eukaryota</taxon>
        <taxon>Fungi</taxon>
        <taxon>Dikarya</taxon>
        <taxon>Basidiomycota</taxon>
        <taxon>Agaricomycotina</taxon>
        <taxon>Agaricomycetes</taxon>
        <taxon>Agaricomycetidae</taxon>
        <taxon>Agaricales</taxon>
        <taxon>Fistulinaceae</taxon>
        <taxon>Fistulina</taxon>
    </lineage>
</organism>
<gene>
    <name evidence="2" type="ORF">FISHEDRAFT_55101</name>
</gene>
<feature type="region of interest" description="Disordered" evidence="1">
    <location>
        <begin position="231"/>
        <end position="259"/>
    </location>
</feature>
<dbReference type="EMBL" id="KN881606">
    <property type="protein sequence ID" value="KIY53571.1"/>
    <property type="molecule type" value="Genomic_DNA"/>
</dbReference>
<accession>A0A0D7AQG6</accession>
<keyword evidence="3" id="KW-1185">Reference proteome</keyword>
<dbReference type="AlphaFoldDB" id="A0A0D7AQG6"/>
<name>A0A0D7AQG6_9AGAR</name>
<proteinExistence type="predicted"/>
<reference evidence="2 3" key="1">
    <citation type="journal article" date="2015" name="Fungal Genet. Biol.">
        <title>Evolution of novel wood decay mechanisms in Agaricales revealed by the genome sequences of Fistulina hepatica and Cylindrobasidium torrendii.</title>
        <authorList>
            <person name="Floudas D."/>
            <person name="Held B.W."/>
            <person name="Riley R."/>
            <person name="Nagy L.G."/>
            <person name="Koehler G."/>
            <person name="Ransdell A.S."/>
            <person name="Younus H."/>
            <person name="Chow J."/>
            <person name="Chiniquy J."/>
            <person name="Lipzen A."/>
            <person name="Tritt A."/>
            <person name="Sun H."/>
            <person name="Haridas S."/>
            <person name="LaButti K."/>
            <person name="Ohm R.A."/>
            <person name="Kues U."/>
            <person name="Blanchette R.A."/>
            <person name="Grigoriev I.V."/>
            <person name="Minto R.E."/>
            <person name="Hibbett D.S."/>
        </authorList>
    </citation>
    <scope>NUCLEOTIDE SEQUENCE [LARGE SCALE GENOMIC DNA]</scope>
    <source>
        <strain evidence="2 3">ATCC 64428</strain>
    </source>
</reference>
<feature type="compositionally biased region" description="Basic and acidic residues" evidence="1">
    <location>
        <begin position="71"/>
        <end position="83"/>
    </location>
</feature>
<sequence>MNAVAASRFRSSNSGNKTSSSVRPCDSTVAHRPGHAPQKSPGSACPLRTNRDMGRKKKNDTGVFSKRSSYKNREKADSRDRVKASCDEIERDATKMTWQFFLTSHRTWQLSAEAGINDVVDAQGLKLDIVGDAVKVDKMGEGVAAAKRGERGWRADTRSLSRSLTPYGMYDARPDASWNVQPPYLSRRATRMLVFLLSSVTVDQPVRKLVEVRLRMCNNTWHIMVLVTRGAPPSPYPKSEQPDGTTDKGESENDTDSGAVCHSRKMVVIDIPTVGDKKRENVSSVRRYLVVLVQGGNYISQSKSTD</sequence>
<evidence type="ECO:0000256" key="1">
    <source>
        <dbReference type="SAM" id="MobiDB-lite"/>
    </source>
</evidence>
<evidence type="ECO:0000313" key="2">
    <source>
        <dbReference type="EMBL" id="KIY53571.1"/>
    </source>
</evidence>
<protein>
    <submittedName>
        <fullName evidence="2">Uncharacterized protein</fullName>
    </submittedName>
</protein>
<feature type="region of interest" description="Disordered" evidence="1">
    <location>
        <begin position="1"/>
        <end position="83"/>
    </location>
</feature>